<accession>A0A1R1F3F1</accession>
<dbReference type="GO" id="GO:0071555">
    <property type="term" value="P:cell wall organization"/>
    <property type="evidence" value="ECO:0007669"/>
    <property type="project" value="UniProtKB-KW"/>
</dbReference>
<evidence type="ECO:0000256" key="9">
    <source>
        <dbReference type="RuleBase" id="RU004016"/>
    </source>
</evidence>
<dbReference type="GO" id="GO:0008360">
    <property type="term" value="P:regulation of cell shape"/>
    <property type="evidence" value="ECO:0007669"/>
    <property type="project" value="UniProtKB-KW"/>
</dbReference>
<feature type="active site" description="Acyl-ester intermediate" evidence="7">
    <location>
        <position position="65"/>
    </location>
</feature>
<feature type="domain" description="Peptidase S11 D-alanyl-D-alanine carboxypeptidase A N-terminal" evidence="11">
    <location>
        <begin position="35"/>
        <end position="276"/>
    </location>
</feature>
<dbReference type="PANTHER" id="PTHR21581:SF11">
    <property type="entry name" value="D-ALANYL-D-ALANINE CARBOXYPEPTIDASE DACA"/>
    <property type="match status" value="1"/>
</dbReference>
<dbReference type="GO" id="GO:0006508">
    <property type="term" value="P:proteolysis"/>
    <property type="evidence" value="ECO:0007669"/>
    <property type="project" value="InterPro"/>
</dbReference>
<dbReference type="RefSeq" id="WP_076168448.1">
    <property type="nucleotide sequence ID" value="NZ_MRTP01000001.1"/>
</dbReference>
<comment type="similarity">
    <text evidence="1 9">Belongs to the peptidase S11 family.</text>
</comment>
<evidence type="ECO:0000256" key="2">
    <source>
        <dbReference type="ARBA" id="ARBA00022729"/>
    </source>
</evidence>
<feature type="signal peptide" evidence="10">
    <location>
        <begin position="1"/>
        <end position="24"/>
    </location>
</feature>
<evidence type="ECO:0000259" key="11">
    <source>
        <dbReference type="Pfam" id="PF00768"/>
    </source>
</evidence>
<keyword evidence="6" id="KW-0961">Cell wall biogenesis/degradation</keyword>
<dbReference type="Proteomes" id="UP000187172">
    <property type="component" value="Unassembled WGS sequence"/>
</dbReference>
<protein>
    <recommendedName>
        <fullName evidence="11">Peptidase S11 D-alanyl-D-alanine carboxypeptidase A N-terminal domain-containing protein</fullName>
    </recommendedName>
</protein>
<feature type="binding site" evidence="8">
    <location>
        <position position="246"/>
    </location>
    <ligand>
        <name>substrate</name>
    </ligand>
</feature>
<dbReference type="InterPro" id="IPR018044">
    <property type="entry name" value="Peptidase_S11"/>
</dbReference>
<dbReference type="GO" id="GO:0009002">
    <property type="term" value="F:serine-type D-Ala-D-Ala carboxypeptidase activity"/>
    <property type="evidence" value="ECO:0007669"/>
    <property type="project" value="InterPro"/>
</dbReference>
<comment type="caution">
    <text evidence="12">The sequence shown here is derived from an EMBL/GenBank/DDBJ whole genome shotgun (WGS) entry which is preliminary data.</text>
</comment>
<gene>
    <name evidence="12" type="ORF">BK138_08845</name>
</gene>
<proteinExistence type="inferred from homology"/>
<evidence type="ECO:0000256" key="4">
    <source>
        <dbReference type="ARBA" id="ARBA00022960"/>
    </source>
</evidence>
<organism evidence="12 13">
    <name type="scientific">Paenibacillus rhizosphaerae</name>
    <dbReference type="NCBI Taxonomy" id="297318"/>
    <lineage>
        <taxon>Bacteria</taxon>
        <taxon>Bacillati</taxon>
        <taxon>Bacillota</taxon>
        <taxon>Bacilli</taxon>
        <taxon>Bacillales</taxon>
        <taxon>Paenibacillaceae</taxon>
        <taxon>Paenibacillus</taxon>
    </lineage>
</organism>
<dbReference type="Gene3D" id="3.40.710.10">
    <property type="entry name" value="DD-peptidase/beta-lactamase superfamily"/>
    <property type="match status" value="1"/>
</dbReference>
<dbReference type="SUPFAM" id="SSF56601">
    <property type="entry name" value="beta-lactamase/transpeptidase-like"/>
    <property type="match status" value="1"/>
</dbReference>
<feature type="chain" id="PRO_5038784642" description="Peptidase S11 D-alanyl-D-alanine carboxypeptidase A N-terminal domain-containing protein" evidence="10">
    <location>
        <begin position="25"/>
        <end position="314"/>
    </location>
</feature>
<feature type="active site" evidence="7">
    <location>
        <position position="125"/>
    </location>
</feature>
<evidence type="ECO:0000256" key="10">
    <source>
        <dbReference type="SAM" id="SignalP"/>
    </source>
</evidence>
<evidence type="ECO:0000256" key="3">
    <source>
        <dbReference type="ARBA" id="ARBA00022801"/>
    </source>
</evidence>
<evidence type="ECO:0000256" key="1">
    <source>
        <dbReference type="ARBA" id="ARBA00007164"/>
    </source>
</evidence>
<dbReference type="GO" id="GO:0009252">
    <property type="term" value="P:peptidoglycan biosynthetic process"/>
    <property type="evidence" value="ECO:0007669"/>
    <property type="project" value="UniProtKB-KW"/>
</dbReference>
<dbReference type="PANTHER" id="PTHR21581">
    <property type="entry name" value="D-ALANYL-D-ALANINE CARBOXYPEPTIDASE"/>
    <property type="match status" value="1"/>
</dbReference>
<keyword evidence="5" id="KW-0573">Peptidoglycan synthesis</keyword>
<dbReference type="InterPro" id="IPR001967">
    <property type="entry name" value="Peptidase_S11_N"/>
</dbReference>
<evidence type="ECO:0000256" key="5">
    <source>
        <dbReference type="ARBA" id="ARBA00022984"/>
    </source>
</evidence>
<keyword evidence="3" id="KW-0378">Hydrolase</keyword>
<dbReference type="STRING" id="297318.BK138_08845"/>
<evidence type="ECO:0000256" key="7">
    <source>
        <dbReference type="PIRSR" id="PIRSR618044-1"/>
    </source>
</evidence>
<keyword evidence="13" id="KW-1185">Reference proteome</keyword>
<dbReference type="PRINTS" id="PR00725">
    <property type="entry name" value="DADACBPTASE1"/>
</dbReference>
<dbReference type="Pfam" id="PF00768">
    <property type="entry name" value="Peptidase_S11"/>
    <property type="match status" value="1"/>
</dbReference>
<evidence type="ECO:0000313" key="12">
    <source>
        <dbReference type="EMBL" id="OMF58603.1"/>
    </source>
</evidence>
<name>A0A1R1F3F1_9BACL</name>
<evidence type="ECO:0000256" key="6">
    <source>
        <dbReference type="ARBA" id="ARBA00023316"/>
    </source>
</evidence>
<feature type="active site" description="Proton acceptor" evidence="7">
    <location>
        <position position="68"/>
    </location>
</feature>
<reference evidence="12 13" key="1">
    <citation type="submission" date="2016-11" db="EMBL/GenBank/DDBJ databases">
        <title>Paenibacillus species isolates.</title>
        <authorList>
            <person name="Beno S.M."/>
        </authorList>
    </citation>
    <scope>NUCLEOTIDE SEQUENCE [LARGE SCALE GENOMIC DNA]</scope>
    <source>
        <strain evidence="12 13">FSL R5-0378</strain>
    </source>
</reference>
<dbReference type="InterPro" id="IPR012338">
    <property type="entry name" value="Beta-lactam/transpept-like"/>
</dbReference>
<dbReference type="AlphaFoldDB" id="A0A1R1F3F1"/>
<keyword evidence="2 10" id="KW-0732">Signal</keyword>
<evidence type="ECO:0000256" key="8">
    <source>
        <dbReference type="PIRSR" id="PIRSR618044-2"/>
    </source>
</evidence>
<keyword evidence="4" id="KW-0133">Cell shape</keyword>
<evidence type="ECO:0000313" key="13">
    <source>
        <dbReference type="Proteomes" id="UP000187172"/>
    </source>
</evidence>
<dbReference type="EMBL" id="MRTP01000001">
    <property type="protein sequence ID" value="OMF58603.1"/>
    <property type="molecule type" value="Genomic_DNA"/>
</dbReference>
<sequence>MKSKQKQKRKLIALALLSSLTVAAAVSLIRFPMITIKAQAAVLMDAESGKVYYEHNGSQSLPPASMSKMMTELLVLDSIHQGRSSWDEPVTASRYAANVTGSEIGLREGETLTLRQLFEAMVVHSANDAAVAISEHIGGSEKEFVKRMNARAKDIGLSPQAVFANATGLTSSDLRQFKSASSRGETMLSAQDVAKLAKCLIDSYPEILNITQKADVSIPEKRITLHTTNAMLPGEPYAYPGNDGFKTGYTERAGYCFTGTTEKDGKRVIAVVMGAPDTETRFQDAAAMFDYAFEHADNPARSWLTRTVRSVSNL</sequence>